<evidence type="ECO:0000256" key="4">
    <source>
        <dbReference type="PROSITE-ProRule" id="PRU00277"/>
    </source>
</evidence>
<feature type="compositionally biased region" description="Polar residues" evidence="5">
    <location>
        <begin position="304"/>
        <end position="313"/>
    </location>
</feature>
<dbReference type="InterPro" id="IPR046357">
    <property type="entry name" value="PPIase_dom_sf"/>
</dbReference>
<dbReference type="Proteomes" id="UP000447545">
    <property type="component" value="Unassembled WGS sequence"/>
</dbReference>
<gene>
    <name evidence="8" type="ORF">F1003_12765</name>
</gene>
<evidence type="ECO:0000313" key="9">
    <source>
        <dbReference type="Proteomes" id="UP000447545"/>
    </source>
</evidence>
<evidence type="ECO:0000256" key="5">
    <source>
        <dbReference type="SAM" id="MobiDB-lite"/>
    </source>
</evidence>
<feature type="region of interest" description="Disordered" evidence="5">
    <location>
        <begin position="232"/>
        <end position="313"/>
    </location>
</feature>
<dbReference type="SUPFAM" id="SSF54534">
    <property type="entry name" value="FKBP-like"/>
    <property type="match status" value="1"/>
</dbReference>
<evidence type="ECO:0000313" key="8">
    <source>
        <dbReference type="EMBL" id="MTE27806.1"/>
    </source>
</evidence>
<name>A0A7K1GEV0_9FLAO</name>
<organism evidence="8 9">
    <name type="scientific">Winogradskyella ouciana</name>
    <dbReference type="NCBI Taxonomy" id="2608631"/>
    <lineage>
        <taxon>Bacteria</taxon>
        <taxon>Pseudomonadati</taxon>
        <taxon>Bacteroidota</taxon>
        <taxon>Flavobacteriia</taxon>
        <taxon>Flavobacteriales</taxon>
        <taxon>Flavobacteriaceae</taxon>
        <taxon>Winogradskyella</taxon>
    </lineage>
</organism>
<dbReference type="PROSITE" id="PS50059">
    <property type="entry name" value="FKBP_PPIASE"/>
    <property type="match status" value="1"/>
</dbReference>
<dbReference type="RefSeq" id="WP_155089816.1">
    <property type="nucleotide sequence ID" value="NZ_WJYA01000007.1"/>
</dbReference>
<evidence type="ECO:0000256" key="2">
    <source>
        <dbReference type="ARBA" id="ARBA00013194"/>
    </source>
</evidence>
<comment type="catalytic activity">
    <reaction evidence="1 4">
        <text>[protein]-peptidylproline (omega=180) = [protein]-peptidylproline (omega=0)</text>
        <dbReference type="Rhea" id="RHEA:16237"/>
        <dbReference type="Rhea" id="RHEA-COMP:10747"/>
        <dbReference type="Rhea" id="RHEA-COMP:10748"/>
        <dbReference type="ChEBI" id="CHEBI:83833"/>
        <dbReference type="ChEBI" id="CHEBI:83834"/>
        <dbReference type="EC" id="5.2.1.8"/>
    </reaction>
</comment>
<evidence type="ECO:0000256" key="1">
    <source>
        <dbReference type="ARBA" id="ARBA00000971"/>
    </source>
</evidence>
<keyword evidence="4" id="KW-0413">Isomerase</keyword>
<accession>A0A7K1GEV0</accession>
<protein>
    <recommendedName>
        <fullName evidence="2 4">peptidylprolyl isomerase</fullName>
        <ecNumber evidence="2 4">5.2.1.8</ecNumber>
    </recommendedName>
</protein>
<feature type="chain" id="PRO_5029700797" description="peptidylprolyl isomerase" evidence="6">
    <location>
        <begin position="24"/>
        <end position="313"/>
    </location>
</feature>
<dbReference type="AlphaFoldDB" id="A0A7K1GEV0"/>
<feature type="compositionally biased region" description="Acidic residues" evidence="5">
    <location>
        <begin position="281"/>
        <end position="294"/>
    </location>
</feature>
<feature type="compositionally biased region" description="Acidic residues" evidence="5">
    <location>
        <begin position="251"/>
        <end position="272"/>
    </location>
</feature>
<dbReference type="Gene3D" id="3.10.50.40">
    <property type="match status" value="1"/>
</dbReference>
<sequence>MKLKSLKLTLCLMALVVVFNSCKEDDGPTVTFEERDRTEQQMADKDSIMDYLNTHYYNSSLFESGTNHRIDDILITELLEGETVPDGNTLLINAVETHSTTYLETDYEYYILRLNQGGGEAPKFTDEVRVRYEGFLVETEDIFDGVATPIDLPMQGIGFAGGVIRGWQLILPEFNTASSFMTNNGIVEYDDYGLGVMFIPSGLAYFSGSQPDIPAYSSLVFKFELLQYQEDDHDSDGVPSHLEDLNGNLDVLDDDTDEDGAPDYIDLDDDGDGVLTIHEDLNEDGDPTNDDSDNDGIPNYLDADSTQSNQEDS</sequence>
<comment type="caution">
    <text evidence="8">The sequence shown here is derived from an EMBL/GenBank/DDBJ whole genome shotgun (WGS) entry which is preliminary data.</text>
</comment>
<keyword evidence="9" id="KW-1185">Reference proteome</keyword>
<feature type="signal peptide" evidence="6">
    <location>
        <begin position="1"/>
        <end position="23"/>
    </location>
</feature>
<dbReference type="InterPro" id="IPR001179">
    <property type="entry name" value="PPIase_FKBP_dom"/>
</dbReference>
<dbReference type="GO" id="GO:0003755">
    <property type="term" value="F:peptidyl-prolyl cis-trans isomerase activity"/>
    <property type="evidence" value="ECO:0007669"/>
    <property type="project" value="UniProtKB-KW"/>
</dbReference>
<reference evidence="8 9" key="1">
    <citation type="submission" date="2019-11" db="EMBL/GenBank/DDBJ databases">
        <title>Winogradskyella ouciana sp. nov., isolated from the hadal seawater of the Mariana Trench.</title>
        <authorList>
            <person name="Liu R."/>
        </authorList>
    </citation>
    <scope>NUCLEOTIDE SEQUENCE [LARGE SCALE GENOMIC DNA]</scope>
    <source>
        <strain evidence="8 9">ZXX205</strain>
    </source>
</reference>
<evidence type="ECO:0000259" key="7">
    <source>
        <dbReference type="PROSITE" id="PS50059"/>
    </source>
</evidence>
<keyword evidence="3 4" id="KW-0697">Rotamase</keyword>
<dbReference type="EMBL" id="WJYA01000007">
    <property type="protein sequence ID" value="MTE27806.1"/>
    <property type="molecule type" value="Genomic_DNA"/>
</dbReference>
<proteinExistence type="predicted"/>
<evidence type="ECO:0000256" key="3">
    <source>
        <dbReference type="ARBA" id="ARBA00023110"/>
    </source>
</evidence>
<feature type="domain" description="PPIase FKBP-type" evidence="7">
    <location>
        <begin position="125"/>
        <end position="229"/>
    </location>
</feature>
<keyword evidence="6" id="KW-0732">Signal</keyword>
<dbReference type="EC" id="5.2.1.8" evidence="2 4"/>
<evidence type="ECO:0000256" key="6">
    <source>
        <dbReference type="SAM" id="SignalP"/>
    </source>
</evidence>